<sequence length="174" mass="20098">REFIVQIGILDDFQTNRADGSSTGISKQQAEQNRVIANKILVQYYKEFQERNPNLAVYNAVIHNDEISPHLHLNIVPVAEGYKRGVQKQPSFNKALVQQGIHADKDNGRVLFNNFRNQEVDSIERLMNDYGWKRDIVGTNKIKDIHEYKEIMSEISELRQTAVKEGERVSAEMR</sequence>
<feature type="non-terminal residue" evidence="2">
    <location>
        <position position="174"/>
    </location>
</feature>
<gene>
    <name evidence="2" type="ORF">ACFPBZ_29565</name>
</gene>
<evidence type="ECO:0000256" key="1">
    <source>
        <dbReference type="ARBA" id="ARBA00010657"/>
    </source>
</evidence>
<accession>A0ABV9YVZ9</accession>
<comment type="similarity">
    <text evidence="1">Belongs to the plasmid mobilization pre family.</text>
</comment>
<comment type="caution">
    <text evidence="2">The sequence shown here is derived from an EMBL/GenBank/DDBJ whole genome shotgun (WGS) entry which is preliminary data.</text>
</comment>
<reference evidence="3" key="1">
    <citation type="journal article" date="2019" name="Int. J. Syst. Evol. Microbiol.">
        <title>The Global Catalogue of Microorganisms (GCM) 10K type strain sequencing project: providing services to taxonomists for standard genome sequencing and annotation.</title>
        <authorList>
            <consortium name="The Broad Institute Genomics Platform"/>
            <consortium name="The Broad Institute Genome Sequencing Center for Infectious Disease"/>
            <person name="Wu L."/>
            <person name="Ma J."/>
        </authorList>
    </citation>
    <scope>NUCLEOTIDE SEQUENCE [LARGE SCALE GENOMIC DNA]</scope>
    <source>
        <strain evidence="3">CGMCC 4.7093</strain>
    </source>
</reference>
<feature type="non-terminal residue" evidence="2">
    <location>
        <position position="1"/>
    </location>
</feature>
<evidence type="ECO:0000313" key="2">
    <source>
        <dbReference type="EMBL" id="MFC5066384.1"/>
    </source>
</evidence>
<keyword evidence="3" id="KW-1185">Reference proteome</keyword>
<proteinExistence type="inferred from homology"/>
<dbReference type="Proteomes" id="UP001595947">
    <property type="component" value="Unassembled WGS sequence"/>
</dbReference>
<dbReference type="InterPro" id="IPR001668">
    <property type="entry name" value="Mob_Pre"/>
</dbReference>
<protein>
    <submittedName>
        <fullName evidence="2">Plasmid recombination protein</fullName>
    </submittedName>
</protein>
<dbReference type="Gene3D" id="3.30.930.30">
    <property type="match status" value="1"/>
</dbReference>
<evidence type="ECO:0000313" key="3">
    <source>
        <dbReference type="Proteomes" id="UP001595947"/>
    </source>
</evidence>
<name>A0ABV9YVZ9_9PSEU</name>
<dbReference type="Pfam" id="PF01076">
    <property type="entry name" value="Mob_Pre"/>
    <property type="match status" value="1"/>
</dbReference>
<dbReference type="EMBL" id="JBHSIV010000117">
    <property type="protein sequence ID" value="MFC5066384.1"/>
    <property type="molecule type" value="Genomic_DNA"/>
</dbReference>
<organism evidence="2 3">
    <name type="scientific">Actinomycetospora atypica</name>
    <dbReference type="NCBI Taxonomy" id="1290095"/>
    <lineage>
        <taxon>Bacteria</taxon>
        <taxon>Bacillati</taxon>
        <taxon>Actinomycetota</taxon>
        <taxon>Actinomycetes</taxon>
        <taxon>Pseudonocardiales</taxon>
        <taxon>Pseudonocardiaceae</taxon>
        <taxon>Actinomycetospora</taxon>
    </lineage>
</organism>
<dbReference type="RefSeq" id="WP_378039673.1">
    <property type="nucleotide sequence ID" value="NZ_JBHSIV010000117.1"/>
</dbReference>